<feature type="transmembrane region" description="Helical" evidence="7">
    <location>
        <begin position="329"/>
        <end position="345"/>
    </location>
</feature>
<keyword evidence="4 7" id="KW-1133">Transmembrane helix</keyword>
<reference evidence="8 9" key="2">
    <citation type="journal article" date="2016" name="Genome Announc.">
        <title>Draft Genome Sequences of Streptomyces scabiei S58, Streptomyces turgidiscabies T45, and Streptomyces acidiscabies a10, the Pathogens of Potato Common Scab, Isolated in Japan.</title>
        <authorList>
            <person name="Tomihama T."/>
            <person name="Nishi Y."/>
            <person name="Sakai M."/>
            <person name="Ikenaga M."/>
            <person name="Okubo T."/>
            <person name="Ikeda S."/>
        </authorList>
    </citation>
    <scope>NUCLEOTIDE SEQUENCE [LARGE SCALE GENOMIC DNA]</scope>
    <source>
        <strain evidence="8 9">S58</strain>
    </source>
</reference>
<dbReference type="GO" id="GO:0005886">
    <property type="term" value="C:plasma membrane"/>
    <property type="evidence" value="ECO:0007669"/>
    <property type="project" value="UniProtKB-SubCell"/>
</dbReference>
<dbReference type="EMBL" id="BCMM01000030">
    <property type="protein sequence ID" value="GAQ65392.1"/>
    <property type="molecule type" value="Genomic_DNA"/>
</dbReference>
<evidence type="ECO:0000256" key="4">
    <source>
        <dbReference type="ARBA" id="ARBA00022989"/>
    </source>
</evidence>
<dbReference type="GO" id="GO:0022857">
    <property type="term" value="F:transmembrane transporter activity"/>
    <property type="evidence" value="ECO:0007669"/>
    <property type="project" value="InterPro"/>
</dbReference>
<evidence type="ECO:0000256" key="3">
    <source>
        <dbReference type="ARBA" id="ARBA00022692"/>
    </source>
</evidence>
<evidence type="ECO:0000256" key="2">
    <source>
        <dbReference type="ARBA" id="ARBA00022475"/>
    </source>
</evidence>
<comment type="subcellular location">
    <subcellularLocation>
        <location evidence="1">Cell membrane</location>
        <topology evidence="1">Multi-pass membrane protein</topology>
    </subcellularLocation>
</comment>
<feature type="transmembrane region" description="Helical" evidence="7">
    <location>
        <begin position="163"/>
        <end position="180"/>
    </location>
</feature>
<evidence type="ECO:0000313" key="9">
    <source>
        <dbReference type="Proteomes" id="UP000067448"/>
    </source>
</evidence>
<feature type="transmembrane region" description="Helical" evidence="7">
    <location>
        <begin position="21"/>
        <end position="38"/>
    </location>
</feature>
<dbReference type="Pfam" id="PF07690">
    <property type="entry name" value="MFS_1"/>
    <property type="match status" value="1"/>
</dbReference>
<dbReference type="Proteomes" id="UP000067448">
    <property type="component" value="Unassembled WGS sequence"/>
</dbReference>
<evidence type="ECO:0000256" key="1">
    <source>
        <dbReference type="ARBA" id="ARBA00004651"/>
    </source>
</evidence>
<dbReference type="Gene3D" id="1.20.1250.20">
    <property type="entry name" value="MFS general substrate transporter like domains"/>
    <property type="match status" value="1"/>
</dbReference>
<evidence type="ECO:0000256" key="6">
    <source>
        <dbReference type="SAM" id="MobiDB-lite"/>
    </source>
</evidence>
<sequence length="459" mass="47412">MTATEQAPRTGRTVLPTASRWLTLLLVVFAVLVMSRSMSEGIYDIAFANLALDLSGLVSTVGLVYCVGYGVEVVASIAAGPLLDRGNPKTVLVVAYQVKIGVFVFIGIGSTFLSSHLWAIVVAAATVDLVHHIGEMALFVLLPRILDAKTLVRVQGIGGTIRSAAELLSPVVAGLVIALLPGSRALLVAAGLQVLALAVFAGFIAVVARQPGSAHPKSVHAQDSGGATTGVKTAGTMPGEEPAPAPLPSRRAVARTLASSPAWRRFLTFHALTVLALSTVILSLLSLMRETFDMSPARAGSFLAFSTIGAIIGGLVVAKAGPEGIYSSLRWATALAGAGTLTAALLGGTQWILAAALVLFGLGFTVYLRSAGLLVQLRAPAALLGTWHGLLDAVIRIVSAGAILATGFLFDRIGGRPVYLVFGALLLLTAALWSTFGTQHRHNLGSTPLHPAPTPTPAP</sequence>
<dbReference type="PANTHER" id="PTHR23513">
    <property type="entry name" value="INTEGRAL MEMBRANE EFFLUX PROTEIN-RELATED"/>
    <property type="match status" value="1"/>
</dbReference>
<reference evidence="9" key="1">
    <citation type="submission" date="2015-11" db="EMBL/GenBank/DDBJ databases">
        <authorList>
            <consortium name="Cross-ministerial Strategic Innovation Promotion Program (SIP) consortium"/>
            <person name="Tomihama T."/>
            <person name="Ikenaga M."/>
            <person name="Sakai M."/>
            <person name="Okubo T."/>
            <person name="Ikeda S."/>
        </authorList>
    </citation>
    <scope>NUCLEOTIDE SEQUENCE [LARGE SCALE GENOMIC DNA]</scope>
    <source>
        <strain evidence="9">S58</strain>
    </source>
</reference>
<evidence type="ECO:0000256" key="5">
    <source>
        <dbReference type="ARBA" id="ARBA00023136"/>
    </source>
</evidence>
<dbReference type="InterPro" id="IPR011701">
    <property type="entry name" value="MFS"/>
</dbReference>
<dbReference type="SUPFAM" id="SSF103473">
    <property type="entry name" value="MFS general substrate transporter"/>
    <property type="match status" value="1"/>
</dbReference>
<feature type="compositionally biased region" description="Low complexity" evidence="6">
    <location>
        <begin position="225"/>
        <end position="236"/>
    </location>
</feature>
<feature type="transmembrane region" description="Helical" evidence="7">
    <location>
        <begin position="416"/>
        <end position="436"/>
    </location>
</feature>
<feature type="transmembrane region" description="Helical" evidence="7">
    <location>
        <begin position="389"/>
        <end position="410"/>
    </location>
</feature>
<feature type="transmembrane region" description="Helical" evidence="7">
    <location>
        <begin position="58"/>
        <end position="79"/>
    </location>
</feature>
<feature type="transmembrane region" description="Helical" evidence="7">
    <location>
        <begin position="186"/>
        <end position="208"/>
    </location>
</feature>
<evidence type="ECO:0000256" key="7">
    <source>
        <dbReference type="SAM" id="Phobius"/>
    </source>
</evidence>
<keyword evidence="3 7" id="KW-0812">Transmembrane</keyword>
<dbReference type="OrthoDB" id="4070152at2"/>
<dbReference type="AlphaFoldDB" id="A0A117EFJ0"/>
<feature type="transmembrane region" description="Helical" evidence="7">
    <location>
        <begin position="351"/>
        <end position="368"/>
    </location>
</feature>
<feature type="transmembrane region" description="Helical" evidence="7">
    <location>
        <begin position="91"/>
        <end position="112"/>
    </location>
</feature>
<proteinExistence type="predicted"/>
<organism evidence="8 9">
    <name type="scientific">Streptomyces scabiei</name>
    <dbReference type="NCBI Taxonomy" id="1930"/>
    <lineage>
        <taxon>Bacteria</taxon>
        <taxon>Bacillati</taxon>
        <taxon>Actinomycetota</taxon>
        <taxon>Actinomycetes</taxon>
        <taxon>Kitasatosporales</taxon>
        <taxon>Streptomycetaceae</taxon>
        <taxon>Streptomyces</taxon>
    </lineage>
</organism>
<comment type="caution">
    <text evidence="8">The sequence shown here is derived from an EMBL/GenBank/DDBJ whole genome shotgun (WGS) entry which is preliminary data.</text>
</comment>
<feature type="transmembrane region" description="Helical" evidence="7">
    <location>
        <begin position="299"/>
        <end position="317"/>
    </location>
</feature>
<keyword evidence="5 7" id="KW-0472">Membrane</keyword>
<gene>
    <name evidence="8" type="ORF">SsS58_05801</name>
</gene>
<feature type="region of interest" description="Disordered" evidence="6">
    <location>
        <begin position="214"/>
        <end position="250"/>
    </location>
</feature>
<feature type="transmembrane region" description="Helical" evidence="7">
    <location>
        <begin position="266"/>
        <end position="287"/>
    </location>
</feature>
<protein>
    <submittedName>
        <fullName evidence="8">Major Facilitator Superfamily protein</fullName>
    </submittedName>
</protein>
<evidence type="ECO:0000313" key="8">
    <source>
        <dbReference type="EMBL" id="GAQ65392.1"/>
    </source>
</evidence>
<dbReference type="PANTHER" id="PTHR23513:SF6">
    <property type="entry name" value="MAJOR FACILITATOR SUPERFAMILY ASSOCIATED DOMAIN-CONTAINING PROTEIN"/>
    <property type="match status" value="1"/>
</dbReference>
<dbReference type="InterPro" id="IPR036259">
    <property type="entry name" value="MFS_trans_sf"/>
</dbReference>
<name>A0A117EFJ0_STRSC</name>
<dbReference type="RefSeq" id="WP_059082755.1">
    <property type="nucleotide sequence ID" value="NZ_BCMM01000030.1"/>
</dbReference>
<reference evidence="9" key="3">
    <citation type="submission" date="2016-02" db="EMBL/GenBank/DDBJ databases">
        <title>Draft genome of pathogenic Streptomyces sp. in Japan.</title>
        <authorList>
            <person name="Tomihama T."/>
            <person name="Ikenaga M."/>
            <person name="Sakai M."/>
            <person name="Okubo T."/>
            <person name="Ikeda S."/>
        </authorList>
    </citation>
    <scope>NUCLEOTIDE SEQUENCE [LARGE SCALE GENOMIC DNA]</scope>
    <source>
        <strain evidence="9">S58</strain>
    </source>
</reference>
<keyword evidence="2" id="KW-1003">Cell membrane</keyword>
<accession>A0A117EFJ0</accession>